<dbReference type="Pfam" id="PF00581">
    <property type="entry name" value="Rhodanese"/>
    <property type="match status" value="1"/>
</dbReference>
<evidence type="ECO:0000259" key="1">
    <source>
        <dbReference type="PROSITE" id="PS50206"/>
    </source>
</evidence>
<dbReference type="PANTHER" id="PTHR45508:SF1">
    <property type="entry name" value="RHODANESE-LIKE DOMAIN-CONTAINING PROTEIN 9, CHLOROPLASTIC"/>
    <property type="match status" value="1"/>
</dbReference>
<feature type="domain" description="Rhodanese" evidence="1">
    <location>
        <begin position="59"/>
        <end position="147"/>
    </location>
</feature>
<dbReference type="SUPFAM" id="SSF52821">
    <property type="entry name" value="Rhodanese/Cell cycle control phosphatase"/>
    <property type="match status" value="1"/>
</dbReference>
<protein>
    <submittedName>
        <fullName evidence="2">Rhodanese-like domain-containing protein 9</fullName>
    </submittedName>
</protein>
<dbReference type="InterPro" id="IPR001763">
    <property type="entry name" value="Rhodanese-like_dom"/>
</dbReference>
<dbReference type="PROSITE" id="PS50206">
    <property type="entry name" value="RHODANESE_3"/>
    <property type="match status" value="1"/>
</dbReference>
<dbReference type="AlphaFoldDB" id="A0AAW0KKN7"/>
<gene>
    <name evidence="2" type="primary">STR9_0</name>
    <name evidence="2" type="ORF">CFP56_017272</name>
</gene>
<evidence type="ECO:0000313" key="2">
    <source>
        <dbReference type="EMBL" id="KAK7840050.1"/>
    </source>
</evidence>
<feature type="non-terminal residue" evidence="2">
    <location>
        <position position="148"/>
    </location>
</feature>
<comment type="caution">
    <text evidence="2">The sequence shown here is derived from an EMBL/GenBank/DDBJ whole genome shotgun (WGS) entry which is preliminary data.</text>
</comment>
<dbReference type="PANTHER" id="PTHR45508">
    <property type="entry name" value="RHODANESE-LIKE DOMAIN-CONTAINING PROTEIN 9, CHLOROPLASTIC"/>
    <property type="match status" value="1"/>
</dbReference>
<dbReference type="InterPro" id="IPR036873">
    <property type="entry name" value="Rhodanese-like_dom_sf"/>
</dbReference>
<evidence type="ECO:0000313" key="3">
    <source>
        <dbReference type="Proteomes" id="UP000237347"/>
    </source>
</evidence>
<dbReference type="CDD" id="cd00158">
    <property type="entry name" value="RHOD"/>
    <property type="match status" value="1"/>
</dbReference>
<proteinExistence type="predicted"/>
<keyword evidence="3" id="KW-1185">Reference proteome</keyword>
<organism evidence="2 3">
    <name type="scientific">Quercus suber</name>
    <name type="common">Cork oak</name>
    <dbReference type="NCBI Taxonomy" id="58331"/>
    <lineage>
        <taxon>Eukaryota</taxon>
        <taxon>Viridiplantae</taxon>
        <taxon>Streptophyta</taxon>
        <taxon>Embryophyta</taxon>
        <taxon>Tracheophyta</taxon>
        <taxon>Spermatophyta</taxon>
        <taxon>Magnoliopsida</taxon>
        <taxon>eudicotyledons</taxon>
        <taxon>Gunneridae</taxon>
        <taxon>Pentapetalae</taxon>
        <taxon>rosids</taxon>
        <taxon>fabids</taxon>
        <taxon>Fagales</taxon>
        <taxon>Fagaceae</taxon>
        <taxon>Quercus</taxon>
    </lineage>
</organism>
<sequence>MAGFCSSSTLSSVSNFRTSWLVETHSRRTIPGKPLHRRNVNIKAEVTYVNADEAKKLIAVEGYAILDVRDNSQYNRAHIKSCYHVPLFVENQDNDFGTIIKRTVHNNFSGLFFGLPFTKLNPDFVQSVKSQFSPESKLLLVCQEGLRL</sequence>
<dbReference type="InterPro" id="IPR044615">
    <property type="entry name" value="STR9"/>
</dbReference>
<accession>A0AAW0KKN7</accession>
<dbReference type="GO" id="GO:0009507">
    <property type="term" value="C:chloroplast"/>
    <property type="evidence" value="ECO:0007669"/>
    <property type="project" value="TreeGrafter"/>
</dbReference>
<dbReference type="Proteomes" id="UP000237347">
    <property type="component" value="Unassembled WGS sequence"/>
</dbReference>
<dbReference type="EMBL" id="PKMF04000270">
    <property type="protein sequence ID" value="KAK7840050.1"/>
    <property type="molecule type" value="Genomic_DNA"/>
</dbReference>
<reference evidence="2 3" key="1">
    <citation type="journal article" date="2018" name="Sci. Data">
        <title>The draft genome sequence of cork oak.</title>
        <authorList>
            <person name="Ramos A.M."/>
            <person name="Usie A."/>
            <person name="Barbosa P."/>
            <person name="Barros P.M."/>
            <person name="Capote T."/>
            <person name="Chaves I."/>
            <person name="Simoes F."/>
            <person name="Abreu I."/>
            <person name="Carrasquinho I."/>
            <person name="Faro C."/>
            <person name="Guimaraes J.B."/>
            <person name="Mendonca D."/>
            <person name="Nobrega F."/>
            <person name="Rodrigues L."/>
            <person name="Saibo N.J.M."/>
            <person name="Varela M.C."/>
            <person name="Egas C."/>
            <person name="Matos J."/>
            <person name="Miguel C.M."/>
            <person name="Oliveira M.M."/>
            <person name="Ricardo C.P."/>
            <person name="Goncalves S."/>
        </authorList>
    </citation>
    <scope>NUCLEOTIDE SEQUENCE [LARGE SCALE GENOMIC DNA]</scope>
    <source>
        <strain evidence="3">cv. HL8</strain>
    </source>
</reference>
<name>A0AAW0KKN7_QUESU</name>
<dbReference type="Gene3D" id="3.40.250.10">
    <property type="entry name" value="Rhodanese-like domain"/>
    <property type="match status" value="1"/>
</dbReference>